<gene>
    <name evidence="8" type="ORF">NCTC7807_01931</name>
</gene>
<evidence type="ECO:0000256" key="3">
    <source>
        <dbReference type="ARBA" id="ARBA00023002"/>
    </source>
</evidence>
<evidence type="ECO:0000256" key="6">
    <source>
        <dbReference type="PIRSR" id="PIRSR000097-3"/>
    </source>
</evidence>
<dbReference type="PANTHER" id="PTHR43827:SF3">
    <property type="entry name" value="NADP-DEPENDENT OXIDOREDUCTASE DOMAIN-CONTAINING PROTEIN"/>
    <property type="match status" value="1"/>
</dbReference>
<dbReference type="InterPro" id="IPR018170">
    <property type="entry name" value="Aldo/ket_reductase_CS"/>
</dbReference>
<dbReference type="InterPro" id="IPR020471">
    <property type="entry name" value="AKR"/>
</dbReference>
<dbReference type="Gene3D" id="3.20.20.100">
    <property type="entry name" value="NADP-dependent oxidoreductase domain"/>
    <property type="match status" value="1"/>
</dbReference>
<comment type="similarity">
    <text evidence="1">Belongs to the aldo/keto reductase family.</text>
</comment>
<evidence type="ECO:0000259" key="7">
    <source>
        <dbReference type="Pfam" id="PF00248"/>
    </source>
</evidence>
<feature type="active site" description="Proton donor" evidence="4">
    <location>
        <position position="56"/>
    </location>
</feature>
<feature type="domain" description="NADP-dependent oxidoreductase" evidence="7">
    <location>
        <begin position="23"/>
        <end position="265"/>
    </location>
</feature>
<dbReference type="PANTHER" id="PTHR43827">
    <property type="entry name" value="2,5-DIKETO-D-GLUCONIC ACID REDUCTASE"/>
    <property type="match status" value="1"/>
</dbReference>
<dbReference type="GO" id="GO:0016616">
    <property type="term" value="F:oxidoreductase activity, acting on the CH-OH group of donors, NAD or NADP as acceptor"/>
    <property type="evidence" value="ECO:0007669"/>
    <property type="project" value="UniProtKB-ARBA"/>
</dbReference>
<evidence type="ECO:0000256" key="5">
    <source>
        <dbReference type="PIRSR" id="PIRSR000097-2"/>
    </source>
</evidence>
<dbReference type="PRINTS" id="PR00069">
    <property type="entry name" value="ALDKETRDTASE"/>
</dbReference>
<evidence type="ECO:0000256" key="4">
    <source>
        <dbReference type="PIRSR" id="PIRSR000097-1"/>
    </source>
</evidence>
<dbReference type="InterPro" id="IPR023210">
    <property type="entry name" value="NADP_OxRdtase_dom"/>
</dbReference>
<dbReference type="Pfam" id="PF00248">
    <property type="entry name" value="Aldo_ket_red"/>
    <property type="match status" value="1"/>
</dbReference>
<dbReference type="EC" id="1.-.-.-" evidence="8"/>
<dbReference type="InterPro" id="IPR036812">
    <property type="entry name" value="NAD(P)_OxRdtase_dom_sf"/>
</dbReference>
<dbReference type="SUPFAM" id="SSF51430">
    <property type="entry name" value="NAD(P)-linked oxidoreductase"/>
    <property type="match status" value="1"/>
</dbReference>
<protein>
    <submittedName>
        <fullName evidence="8">2, 5-diketo-D-gluconate reductase A</fullName>
        <ecNumber evidence="8">1.-.-.-</ecNumber>
    </submittedName>
</protein>
<accession>A0A380N9R3</accession>
<name>A0A380N9R3_STRGR</name>
<dbReference type="EMBL" id="UHID01000005">
    <property type="protein sequence ID" value="SUP35194.1"/>
    <property type="molecule type" value="Genomic_DNA"/>
</dbReference>
<evidence type="ECO:0000256" key="2">
    <source>
        <dbReference type="ARBA" id="ARBA00022857"/>
    </source>
</evidence>
<feature type="binding site" evidence="5">
    <location>
        <position position="113"/>
    </location>
    <ligand>
        <name>substrate</name>
    </ligand>
</feature>
<evidence type="ECO:0000256" key="1">
    <source>
        <dbReference type="ARBA" id="ARBA00007905"/>
    </source>
</evidence>
<dbReference type="AlphaFoldDB" id="A0A380N9R3"/>
<evidence type="ECO:0000313" key="8">
    <source>
        <dbReference type="EMBL" id="SUP35194.1"/>
    </source>
</evidence>
<organism evidence="8 9">
    <name type="scientific">Streptomyces griseus</name>
    <dbReference type="NCBI Taxonomy" id="1911"/>
    <lineage>
        <taxon>Bacteria</taxon>
        <taxon>Bacillati</taxon>
        <taxon>Actinomycetota</taxon>
        <taxon>Actinomycetes</taxon>
        <taxon>Kitasatosporales</taxon>
        <taxon>Streptomycetaceae</taxon>
        <taxon>Streptomyces</taxon>
    </lineage>
</organism>
<sequence>MTGPIPPLAPTVRLRHGAQMPRLGFGTYPLDDTEAEHAVATAVENGYRLIDTAALYGNEIGVGRGMRGGGVARDELFVTSKLTKGQQGAGTRRAVEESCARLGTDHLDLYLIHWPDPVQDAYVETFRTLADLMGEGTLKAVGVSNFKPHHLDRVIETTGVVPDVNQIQLSPYHTRDAARAHHEKLGIVTEAWSPLGRDGTVFAEEPVRRAAERHGRTPAQIVLRWHVQQGIVPVPKSGHSERMRENLDVFGFELTEAELDEISGLDRGEASADDSDVIAH</sequence>
<dbReference type="GeneID" id="95071339"/>
<keyword evidence="3 8" id="KW-0560">Oxidoreductase</keyword>
<dbReference type="Proteomes" id="UP000254150">
    <property type="component" value="Unassembled WGS sequence"/>
</dbReference>
<dbReference type="RefSeq" id="WP_100455627.1">
    <property type="nucleotide sequence ID" value="NZ_UHID01000005.1"/>
</dbReference>
<dbReference type="PROSITE" id="PS00798">
    <property type="entry name" value="ALDOKETO_REDUCTASE_1"/>
    <property type="match status" value="1"/>
</dbReference>
<proteinExistence type="inferred from homology"/>
<feature type="site" description="Lowers pKa of active site Tyr" evidence="6">
    <location>
        <position position="81"/>
    </location>
</feature>
<dbReference type="FunFam" id="3.20.20.100:FF:000015">
    <property type="entry name" value="Oxidoreductase, aldo/keto reductase family"/>
    <property type="match status" value="1"/>
</dbReference>
<evidence type="ECO:0000313" key="9">
    <source>
        <dbReference type="Proteomes" id="UP000254150"/>
    </source>
</evidence>
<dbReference type="PIRSF" id="PIRSF000097">
    <property type="entry name" value="AKR"/>
    <property type="match status" value="1"/>
</dbReference>
<keyword evidence="2" id="KW-0521">NADP</keyword>
<reference evidence="8 9" key="1">
    <citation type="submission" date="2018-06" db="EMBL/GenBank/DDBJ databases">
        <authorList>
            <consortium name="Pathogen Informatics"/>
            <person name="Doyle S."/>
        </authorList>
    </citation>
    <scope>NUCLEOTIDE SEQUENCE [LARGE SCALE GENOMIC DNA]</scope>
    <source>
        <strain evidence="8 9">NCTC7807</strain>
    </source>
</reference>